<feature type="coiled-coil region" evidence="6">
    <location>
        <begin position="270"/>
        <end position="309"/>
    </location>
</feature>
<evidence type="ECO:0000256" key="3">
    <source>
        <dbReference type="ARBA" id="ARBA00022737"/>
    </source>
</evidence>
<evidence type="ECO:0000313" key="8">
    <source>
        <dbReference type="EMBL" id="CAE6486577.1"/>
    </source>
</evidence>
<evidence type="ECO:0000256" key="4">
    <source>
        <dbReference type="ARBA" id="ARBA00023043"/>
    </source>
</evidence>
<keyword evidence="4" id="KW-0040">ANK repeat</keyword>
<keyword evidence="2" id="KW-0597">Phosphoprotein</keyword>
<sequence length="429" mass="49629">MYETMAGKIPYEGRNDTMVFILVTVKKEFPERFQAIPNDGGRTDRLWKLLTMCWSFDPAARPSAAEVAESMRAIVSNAETPILRPTPINEQDDSELTVQEGQPNEQSRKLGKEETTLSWILDRREILPASAFNPPAINTTLREDTFDRETRDQVNAKTLPHPPKDYGPRLSAAPNENGARRESPVSGEEPSSTHAIDAARRAWANNLKAEWARRGAQEENHHLYIHTDPHPLSHIQETPTSSYGYTPASAEQYRWYQEQQEELKYRKRQAARAFREAREAAAARKAFEEERQRLEMERLREEDRRKNEEQFVITAWQRYEHGWQDLMNGASEEDRPLTFYDIPWPVSMPVRSFGELQSTAIERFLLSPYHSTTQTRKMRLSAALKQWHLDAFTRLFGDRLEESHRTAILTAAHMVMHTIVELRSEETGP</sequence>
<evidence type="ECO:0000256" key="1">
    <source>
        <dbReference type="ARBA" id="ARBA00004123"/>
    </source>
</evidence>
<dbReference type="SUPFAM" id="SSF56112">
    <property type="entry name" value="Protein kinase-like (PK-like)"/>
    <property type="match status" value="1"/>
</dbReference>
<gene>
    <name evidence="8" type="ORF">RDB_LOCUS95971</name>
</gene>
<keyword evidence="3" id="KW-0677">Repeat</keyword>
<feature type="compositionally biased region" description="Polar residues" evidence="7">
    <location>
        <begin position="96"/>
        <end position="105"/>
    </location>
</feature>
<organism evidence="8 9">
    <name type="scientific">Rhizoctonia solani</name>
    <dbReference type="NCBI Taxonomy" id="456999"/>
    <lineage>
        <taxon>Eukaryota</taxon>
        <taxon>Fungi</taxon>
        <taxon>Dikarya</taxon>
        <taxon>Basidiomycota</taxon>
        <taxon>Agaricomycotina</taxon>
        <taxon>Agaricomycetes</taxon>
        <taxon>Cantharellales</taxon>
        <taxon>Ceratobasidiaceae</taxon>
        <taxon>Rhizoctonia</taxon>
    </lineage>
</organism>
<evidence type="ECO:0000256" key="7">
    <source>
        <dbReference type="SAM" id="MobiDB-lite"/>
    </source>
</evidence>
<evidence type="ECO:0000256" key="2">
    <source>
        <dbReference type="ARBA" id="ARBA00022553"/>
    </source>
</evidence>
<evidence type="ECO:0000256" key="6">
    <source>
        <dbReference type="SAM" id="Coils"/>
    </source>
</evidence>
<feature type="region of interest" description="Disordered" evidence="7">
    <location>
        <begin position="135"/>
        <end position="194"/>
    </location>
</feature>
<dbReference type="GO" id="GO:0005634">
    <property type="term" value="C:nucleus"/>
    <property type="evidence" value="ECO:0007669"/>
    <property type="project" value="UniProtKB-SubCell"/>
</dbReference>
<keyword evidence="6" id="KW-0175">Coiled coil</keyword>
<dbReference type="Gene3D" id="1.10.510.10">
    <property type="entry name" value="Transferase(Phosphotransferase) domain 1"/>
    <property type="match status" value="1"/>
</dbReference>
<dbReference type="PANTHER" id="PTHR15263">
    <property type="entry name" value="I-KAPPA-B-LIKE PROTEIN IKBL"/>
    <property type="match status" value="1"/>
</dbReference>
<evidence type="ECO:0000256" key="5">
    <source>
        <dbReference type="ARBA" id="ARBA00023242"/>
    </source>
</evidence>
<dbReference type="InterPro" id="IPR038753">
    <property type="entry name" value="NFKBIL1"/>
</dbReference>
<dbReference type="EMBL" id="CAJMXA010002726">
    <property type="protein sequence ID" value="CAE6486577.1"/>
    <property type="molecule type" value="Genomic_DNA"/>
</dbReference>
<feature type="compositionally biased region" description="Basic and acidic residues" evidence="7">
    <location>
        <begin position="141"/>
        <end position="154"/>
    </location>
</feature>
<comment type="caution">
    <text evidence="8">The sequence shown here is derived from an EMBL/GenBank/DDBJ whole genome shotgun (WGS) entry which is preliminary data.</text>
</comment>
<comment type="subcellular location">
    <subcellularLocation>
        <location evidence="1">Nucleus</location>
    </subcellularLocation>
</comment>
<dbReference type="AlphaFoldDB" id="A0A8H3CHW9"/>
<accession>A0A8H3CHW9</accession>
<evidence type="ECO:0008006" key="10">
    <source>
        <dbReference type="Google" id="ProtNLM"/>
    </source>
</evidence>
<keyword evidence="5" id="KW-0539">Nucleus</keyword>
<feature type="region of interest" description="Disordered" evidence="7">
    <location>
        <begin position="83"/>
        <end position="111"/>
    </location>
</feature>
<dbReference type="Proteomes" id="UP000663853">
    <property type="component" value="Unassembled WGS sequence"/>
</dbReference>
<evidence type="ECO:0000313" key="9">
    <source>
        <dbReference type="Proteomes" id="UP000663853"/>
    </source>
</evidence>
<proteinExistence type="predicted"/>
<dbReference type="GO" id="GO:0043124">
    <property type="term" value="P:negative regulation of canonical NF-kappaB signal transduction"/>
    <property type="evidence" value="ECO:0007669"/>
    <property type="project" value="InterPro"/>
</dbReference>
<protein>
    <recommendedName>
        <fullName evidence="10">Protein kinase domain-containing protein</fullName>
    </recommendedName>
</protein>
<dbReference type="PANTHER" id="PTHR15263:SF1">
    <property type="entry name" value="NF-KAPPA-B INHIBITOR-LIKE PROTEIN 1"/>
    <property type="match status" value="1"/>
</dbReference>
<reference evidence="8" key="1">
    <citation type="submission" date="2021-01" db="EMBL/GenBank/DDBJ databases">
        <authorList>
            <person name="Kaushik A."/>
        </authorList>
    </citation>
    <scope>NUCLEOTIDE SEQUENCE</scope>
    <source>
        <strain evidence="8">AG6-10EEA</strain>
    </source>
</reference>
<dbReference type="InterPro" id="IPR011009">
    <property type="entry name" value="Kinase-like_dom_sf"/>
</dbReference>
<name>A0A8H3CHW9_9AGAM</name>